<dbReference type="Proteomes" id="UP000664132">
    <property type="component" value="Unassembled WGS sequence"/>
</dbReference>
<evidence type="ECO:0000313" key="9">
    <source>
        <dbReference type="Proteomes" id="UP000664132"/>
    </source>
</evidence>
<dbReference type="OrthoDB" id="1887033at2759"/>
<keyword evidence="4" id="KW-0961">Cell wall biogenesis/degradation</keyword>
<dbReference type="Gene3D" id="3.20.20.80">
    <property type="entry name" value="Glycosidases"/>
    <property type="match status" value="1"/>
</dbReference>
<dbReference type="InterPro" id="IPR050386">
    <property type="entry name" value="Glycosyl_hydrolase_5"/>
</dbReference>
<dbReference type="SUPFAM" id="SSF51445">
    <property type="entry name" value="(Trans)glycosidases"/>
    <property type="match status" value="1"/>
</dbReference>
<dbReference type="InterPro" id="IPR001547">
    <property type="entry name" value="Glyco_hydro_5"/>
</dbReference>
<evidence type="ECO:0000256" key="2">
    <source>
        <dbReference type="ARBA" id="ARBA00022801"/>
    </source>
</evidence>
<evidence type="ECO:0000256" key="6">
    <source>
        <dbReference type="SAM" id="MobiDB-lite"/>
    </source>
</evidence>
<name>A0A8H7WJ79_9HELO</name>
<organism evidence="8 9">
    <name type="scientific">Cadophora malorum</name>
    <dbReference type="NCBI Taxonomy" id="108018"/>
    <lineage>
        <taxon>Eukaryota</taxon>
        <taxon>Fungi</taxon>
        <taxon>Dikarya</taxon>
        <taxon>Ascomycota</taxon>
        <taxon>Pezizomycotina</taxon>
        <taxon>Leotiomycetes</taxon>
        <taxon>Helotiales</taxon>
        <taxon>Ploettnerulaceae</taxon>
        <taxon>Cadophora</taxon>
    </lineage>
</organism>
<evidence type="ECO:0000256" key="5">
    <source>
        <dbReference type="RuleBase" id="RU361153"/>
    </source>
</evidence>
<dbReference type="PANTHER" id="PTHR31297:SF43">
    <property type="entry name" value="GLUCAN 1,3-BETA-GLUCOSIDASE 3"/>
    <property type="match status" value="1"/>
</dbReference>
<keyword evidence="2 5" id="KW-0378">Hydrolase</keyword>
<dbReference type="AlphaFoldDB" id="A0A8H7WJ79"/>
<keyword evidence="3 5" id="KW-0326">Glycosidase</keyword>
<comment type="similarity">
    <text evidence="1 5">Belongs to the glycosyl hydrolase 5 (cellulase A) family.</text>
</comment>
<accession>A0A8H7WJ79</accession>
<proteinExistence type="inferred from homology"/>
<feature type="domain" description="Glycoside hydrolase family 5" evidence="7">
    <location>
        <begin position="99"/>
        <end position="343"/>
    </location>
</feature>
<dbReference type="GO" id="GO:0009251">
    <property type="term" value="P:glucan catabolic process"/>
    <property type="evidence" value="ECO:0007669"/>
    <property type="project" value="TreeGrafter"/>
</dbReference>
<evidence type="ECO:0000313" key="8">
    <source>
        <dbReference type="EMBL" id="KAG4425764.1"/>
    </source>
</evidence>
<feature type="compositionally biased region" description="Polar residues" evidence="6">
    <location>
        <begin position="18"/>
        <end position="35"/>
    </location>
</feature>
<dbReference type="PANTHER" id="PTHR31297">
    <property type="entry name" value="GLUCAN ENDO-1,6-BETA-GLUCOSIDASE B"/>
    <property type="match status" value="1"/>
</dbReference>
<protein>
    <recommendedName>
        <fullName evidence="7">Glycoside hydrolase family 5 domain-containing protein</fullName>
    </recommendedName>
</protein>
<comment type="caution">
    <text evidence="8">The sequence shown here is derived from an EMBL/GenBank/DDBJ whole genome shotgun (WGS) entry which is preliminary data.</text>
</comment>
<evidence type="ECO:0000256" key="1">
    <source>
        <dbReference type="ARBA" id="ARBA00005641"/>
    </source>
</evidence>
<dbReference type="EMBL" id="JAFJYH010000008">
    <property type="protein sequence ID" value="KAG4425764.1"/>
    <property type="molecule type" value="Genomic_DNA"/>
</dbReference>
<dbReference type="FunFam" id="3.20.20.80:FF:000100">
    <property type="entry name" value="Glycoside hydrolase superfamily"/>
    <property type="match status" value="1"/>
</dbReference>
<dbReference type="Pfam" id="PF00150">
    <property type="entry name" value="Cellulase"/>
    <property type="match status" value="1"/>
</dbReference>
<gene>
    <name evidence="8" type="ORF">IFR04_001226</name>
</gene>
<reference evidence="8" key="1">
    <citation type="submission" date="2021-02" db="EMBL/GenBank/DDBJ databases">
        <title>Genome sequence Cadophora malorum strain M34.</title>
        <authorList>
            <person name="Stefanovic E."/>
            <person name="Vu D."/>
            <person name="Scully C."/>
            <person name="Dijksterhuis J."/>
            <person name="Roader J."/>
            <person name="Houbraken J."/>
        </authorList>
    </citation>
    <scope>NUCLEOTIDE SEQUENCE</scope>
    <source>
        <strain evidence="8">M34</strain>
    </source>
</reference>
<evidence type="ECO:0000256" key="3">
    <source>
        <dbReference type="ARBA" id="ARBA00023295"/>
    </source>
</evidence>
<dbReference type="GO" id="GO:0071555">
    <property type="term" value="P:cell wall organization"/>
    <property type="evidence" value="ECO:0007669"/>
    <property type="project" value="UniProtKB-KW"/>
</dbReference>
<keyword evidence="9" id="KW-1185">Reference proteome</keyword>
<dbReference type="GO" id="GO:0009986">
    <property type="term" value="C:cell surface"/>
    <property type="evidence" value="ECO:0007669"/>
    <property type="project" value="TreeGrafter"/>
</dbReference>
<evidence type="ECO:0000256" key="4">
    <source>
        <dbReference type="ARBA" id="ARBA00023316"/>
    </source>
</evidence>
<sequence length="535" mass="59759">MKKFLNKAKAAFEELTDSDSPSSQKPIAQANQPSTIGPPTALDLLRYRFHWGTNLGSIFVLEKWLSGSMFVGSSSGDHELAAVTAAVNELGLDGAKEKWEAHWRNAVSDQDFEWLVKQARCTSIRLPIGYFTLGPEWCRGTPFEGVGTVYANAWSAVRELVARARGWGIGILLDFHFVYGGANGEDHGSATGKAELWGNRENLERTKQALAWIAGQARGMDGVLGLQMVNEATHNAEGMYQFYEDVITEVARWDESLPLYISDAWDLKTALDWTNSRHPFSAAPKNPVLIDTHRYYTFSDEDRSQSPQQIIGRLGAELEELNGKEGSLGDKGEAELIIGEWSCVLDGQTWGRVQPQEKDDLVTQFGRTQSHKWQQRAGGSYFWTYKMDWMDGGEWGFAEQSKKWNIAPPQYLMLPAQEVRNRIGVAEGKRAELGQTARQNHDNYWNQTAPGKHFEHQLYSEGWNVGFSDALRFFGMRSEGALGAVAAAEGGDKIGCLEIWVKKRLLESGQRGESVWIWEQGFRAGIGGFNQCVGM</sequence>
<dbReference type="GO" id="GO:0005737">
    <property type="term" value="C:cytoplasm"/>
    <property type="evidence" value="ECO:0007669"/>
    <property type="project" value="UniProtKB-ARBA"/>
</dbReference>
<dbReference type="GO" id="GO:0046557">
    <property type="term" value="F:glucan endo-1,6-beta-glucosidase activity"/>
    <property type="evidence" value="ECO:0007669"/>
    <property type="project" value="TreeGrafter"/>
</dbReference>
<dbReference type="InterPro" id="IPR017853">
    <property type="entry name" value="GH"/>
</dbReference>
<feature type="region of interest" description="Disordered" evidence="6">
    <location>
        <begin position="13"/>
        <end position="35"/>
    </location>
</feature>
<dbReference type="GO" id="GO:0005576">
    <property type="term" value="C:extracellular region"/>
    <property type="evidence" value="ECO:0007669"/>
    <property type="project" value="TreeGrafter"/>
</dbReference>
<evidence type="ECO:0000259" key="7">
    <source>
        <dbReference type="Pfam" id="PF00150"/>
    </source>
</evidence>